<dbReference type="AlphaFoldDB" id="A0A1I4XW61"/>
<protein>
    <submittedName>
        <fullName evidence="2">Uncharacterized protein</fullName>
    </submittedName>
</protein>
<proteinExistence type="predicted"/>
<feature type="transmembrane region" description="Helical" evidence="1">
    <location>
        <begin position="53"/>
        <end position="74"/>
    </location>
</feature>
<keyword evidence="3" id="KW-1185">Reference proteome</keyword>
<sequence length="77" mass="9147">MRNHKKPHSSSFNPILDEYKENEKKIMENECITGSSYEERAEKTVSGFRRNRTLYLLTQLMFILGILIALILWITRE</sequence>
<dbReference type="OrthoDB" id="9947333at2"/>
<evidence type="ECO:0000256" key="1">
    <source>
        <dbReference type="SAM" id="Phobius"/>
    </source>
</evidence>
<dbReference type="Proteomes" id="UP000181899">
    <property type="component" value="Unassembled WGS sequence"/>
</dbReference>
<evidence type="ECO:0000313" key="3">
    <source>
        <dbReference type="Proteomes" id="UP000181899"/>
    </source>
</evidence>
<keyword evidence="1" id="KW-1133">Transmembrane helix</keyword>
<evidence type="ECO:0000313" key="2">
    <source>
        <dbReference type="EMBL" id="SFN30151.1"/>
    </source>
</evidence>
<keyword evidence="1" id="KW-0812">Transmembrane</keyword>
<dbReference type="EMBL" id="FOVK01000001">
    <property type="protein sequence ID" value="SFN30151.1"/>
    <property type="molecule type" value="Genomic_DNA"/>
</dbReference>
<keyword evidence="1" id="KW-0472">Membrane</keyword>
<dbReference type="RefSeq" id="WP_074909237.1">
    <property type="nucleotide sequence ID" value="NZ_FOVK01000001.1"/>
</dbReference>
<organism evidence="2 3">
    <name type="scientific">Proteiniclasticum ruminis</name>
    <dbReference type="NCBI Taxonomy" id="398199"/>
    <lineage>
        <taxon>Bacteria</taxon>
        <taxon>Bacillati</taxon>
        <taxon>Bacillota</taxon>
        <taxon>Clostridia</taxon>
        <taxon>Eubacteriales</taxon>
        <taxon>Clostridiaceae</taxon>
        <taxon>Proteiniclasticum</taxon>
    </lineage>
</organism>
<gene>
    <name evidence="2" type="ORF">SAMN04488695_101234</name>
</gene>
<accession>A0A1I4XW61</accession>
<reference evidence="2 3" key="1">
    <citation type="submission" date="2016-10" db="EMBL/GenBank/DDBJ databases">
        <authorList>
            <person name="de Groot N.N."/>
        </authorList>
    </citation>
    <scope>NUCLEOTIDE SEQUENCE [LARGE SCALE GENOMIC DNA]</scope>
    <source>
        <strain evidence="2 3">ML2</strain>
    </source>
</reference>
<name>A0A1I4XW61_9CLOT</name>